<dbReference type="Proteomes" id="UP000190460">
    <property type="component" value="Unassembled WGS sequence"/>
</dbReference>
<dbReference type="AlphaFoldDB" id="A0A1T4WV58"/>
<reference evidence="1 2" key="1">
    <citation type="submission" date="2017-02" db="EMBL/GenBank/DDBJ databases">
        <authorList>
            <person name="Peterson S.W."/>
        </authorList>
    </citation>
    <scope>NUCLEOTIDE SEQUENCE [LARGE SCALE GENOMIC DNA]</scope>
    <source>
        <strain evidence="1 2">ATCC 49788</strain>
    </source>
</reference>
<gene>
    <name evidence="1" type="ORF">SAMN02745130_02184</name>
</gene>
<dbReference type="RefSeq" id="WP_078922670.1">
    <property type="nucleotide sequence ID" value="NZ_FUYB01000009.1"/>
</dbReference>
<evidence type="ECO:0000313" key="2">
    <source>
        <dbReference type="Proteomes" id="UP000190460"/>
    </source>
</evidence>
<sequence length="66" mass="7342">MRVIVKNLGLAAYIKLHGGQIVGSTAHTVTFESDTTGQEWRTAYANSDFSRFNSELINLQKLKKGE</sequence>
<dbReference type="EMBL" id="FUYB01000009">
    <property type="protein sequence ID" value="SKA81262.1"/>
    <property type="molecule type" value="Genomic_DNA"/>
</dbReference>
<dbReference type="STRING" id="92487.SAMN02745130_02184"/>
<protein>
    <submittedName>
        <fullName evidence="1">Uncharacterized protein</fullName>
    </submittedName>
</protein>
<accession>A0A1T4WV58</accession>
<keyword evidence="2" id="KW-1185">Reference proteome</keyword>
<evidence type="ECO:0000313" key="1">
    <source>
        <dbReference type="EMBL" id="SKA81262.1"/>
    </source>
</evidence>
<name>A0A1T4WV58_9GAMM</name>
<organism evidence="1 2">
    <name type="scientific">Thiothrix eikelboomii</name>
    <dbReference type="NCBI Taxonomy" id="92487"/>
    <lineage>
        <taxon>Bacteria</taxon>
        <taxon>Pseudomonadati</taxon>
        <taxon>Pseudomonadota</taxon>
        <taxon>Gammaproteobacteria</taxon>
        <taxon>Thiotrichales</taxon>
        <taxon>Thiotrichaceae</taxon>
        <taxon>Thiothrix</taxon>
    </lineage>
</organism>
<proteinExistence type="predicted"/>